<dbReference type="InterPro" id="IPR000836">
    <property type="entry name" value="PRTase_dom"/>
</dbReference>
<dbReference type="Gene3D" id="3.40.50.2020">
    <property type="match status" value="1"/>
</dbReference>
<accession>A0A1F4RZ50</accession>
<sequence>MKIIKALLDLIFPPKCEVCNSLGHDLFCQRCLAQISYLKPSTFVHSIGLYEGSLKKAIRKIKYNKRTRLVKPLGEIMARYILANIGSKALDFLVPVPLHYNRLHERGFNQSELLSHQISNMIGVPTVIGLLHRIKDTKPQFDLPKKDRFKNVKGAFIINAPQFVINKKIALIDDIYTTGSTISECTKVLRDAGTEEIHVFTLSRAI</sequence>
<dbReference type="AlphaFoldDB" id="A0A1F4RZ50"/>
<dbReference type="Proteomes" id="UP000177905">
    <property type="component" value="Unassembled WGS sequence"/>
</dbReference>
<dbReference type="PANTHER" id="PTHR47505:SF1">
    <property type="entry name" value="DNA UTILIZATION PROTEIN YHGH"/>
    <property type="match status" value="1"/>
</dbReference>
<comment type="similarity">
    <text evidence="1">Belongs to the ComF/GntX family.</text>
</comment>
<organism evidence="2 3">
    <name type="scientific">candidate division WOR-1 bacterium RIFOXYB2_FULL_36_35</name>
    <dbReference type="NCBI Taxonomy" id="1802578"/>
    <lineage>
        <taxon>Bacteria</taxon>
        <taxon>Bacillati</taxon>
        <taxon>Saganbacteria</taxon>
    </lineage>
</organism>
<evidence type="ECO:0000313" key="2">
    <source>
        <dbReference type="EMBL" id="OGC13458.1"/>
    </source>
</evidence>
<evidence type="ECO:0000313" key="3">
    <source>
        <dbReference type="Proteomes" id="UP000177905"/>
    </source>
</evidence>
<comment type="caution">
    <text evidence="2">The sequence shown here is derived from an EMBL/GenBank/DDBJ whole genome shotgun (WGS) entry which is preliminary data.</text>
</comment>
<proteinExistence type="inferred from homology"/>
<dbReference type="InterPro" id="IPR029057">
    <property type="entry name" value="PRTase-like"/>
</dbReference>
<dbReference type="InterPro" id="IPR051910">
    <property type="entry name" value="ComF/GntX_DNA_util-trans"/>
</dbReference>
<evidence type="ECO:0008006" key="4">
    <source>
        <dbReference type="Google" id="ProtNLM"/>
    </source>
</evidence>
<dbReference type="CDD" id="cd06223">
    <property type="entry name" value="PRTases_typeI"/>
    <property type="match status" value="1"/>
</dbReference>
<dbReference type="EMBL" id="MEUA01000054">
    <property type="protein sequence ID" value="OGC13458.1"/>
    <property type="molecule type" value="Genomic_DNA"/>
</dbReference>
<dbReference type="PANTHER" id="PTHR47505">
    <property type="entry name" value="DNA UTILIZATION PROTEIN YHGH"/>
    <property type="match status" value="1"/>
</dbReference>
<protein>
    <recommendedName>
        <fullName evidence="4">Phosphoribosyltransferase domain-containing protein</fullName>
    </recommendedName>
</protein>
<dbReference type="SUPFAM" id="SSF53271">
    <property type="entry name" value="PRTase-like"/>
    <property type="match status" value="1"/>
</dbReference>
<gene>
    <name evidence="2" type="ORF">A2290_07180</name>
</gene>
<evidence type="ECO:0000256" key="1">
    <source>
        <dbReference type="ARBA" id="ARBA00008007"/>
    </source>
</evidence>
<name>A0A1F4RZ50_UNCSA</name>
<reference evidence="2 3" key="1">
    <citation type="journal article" date="2016" name="Nat. Commun.">
        <title>Thousands of microbial genomes shed light on interconnected biogeochemical processes in an aquifer system.</title>
        <authorList>
            <person name="Anantharaman K."/>
            <person name="Brown C.T."/>
            <person name="Hug L.A."/>
            <person name="Sharon I."/>
            <person name="Castelle C.J."/>
            <person name="Probst A.J."/>
            <person name="Thomas B.C."/>
            <person name="Singh A."/>
            <person name="Wilkins M.J."/>
            <person name="Karaoz U."/>
            <person name="Brodie E.L."/>
            <person name="Williams K.H."/>
            <person name="Hubbard S.S."/>
            <person name="Banfield J.F."/>
        </authorList>
    </citation>
    <scope>NUCLEOTIDE SEQUENCE [LARGE SCALE GENOMIC DNA]</scope>
</reference>